<accession>A0A4U6CXC7</accession>
<organism evidence="1 2">
    <name type="scientific">Dyadobacter frigoris</name>
    <dbReference type="NCBI Taxonomy" id="2576211"/>
    <lineage>
        <taxon>Bacteria</taxon>
        <taxon>Pseudomonadati</taxon>
        <taxon>Bacteroidota</taxon>
        <taxon>Cytophagia</taxon>
        <taxon>Cytophagales</taxon>
        <taxon>Spirosomataceae</taxon>
        <taxon>Dyadobacter</taxon>
    </lineage>
</organism>
<comment type="caution">
    <text evidence="1">The sequence shown here is derived from an EMBL/GenBank/DDBJ whole genome shotgun (WGS) entry which is preliminary data.</text>
</comment>
<dbReference type="Pfam" id="PF11013">
    <property type="entry name" value="DUF2851"/>
    <property type="match status" value="1"/>
</dbReference>
<dbReference type="AlphaFoldDB" id="A0A4U6CXC7"/>
<dbReference type="RefSeq" id="WP_137343002.1">
    <property type="nucleotide sequence ID" value="NZ_BSQH01000011.1"/>
</dbReference>
<keyword evidence="2" id="KW-1185">Reference proteome</keyword>
<reference evidence="1 2" key="1">
    <citation type="submission" date="2019-05" db="EMBL/GenBank/DDBJ databases">
        <title>Dyadobacter AR-3-8 sp. nov., isolated from arctic soil.</title>
        <authorList>
            <person name="Chaudhary D.K."/>
        </authorList>
    </citation>
    <scope>NUCLEOTIDE SEQUENCE [LARGE SCALE GENOMIC DNA]</scope>
    <source>
        <strain evidence="1 2">AR-3-8</strain>
    </source>
</reference>
<evidence type="ECO:0000313" key="1">
    <source>
        <dbReference type="EMBL" id="TKT88465.1"/>
    </source>
</evidence>
<dbReference type="InterPro" id="IPR021272">
    <property type="entry name" value="DUF2851"/>
</dbReference>
<dbReference type="Proteomes" id="UP000304900">
    <property type="component" value="Unassembled WGS sequence"/>
</dbReference>
<name>A0A4U6CXC7_9BACT</name>
<proteinExistence type="predicted"/>
<evidence type="ECO:0000313" key="2">
    <source>
        <dbReference type="Proteomes" id="UP000304900"/>
    </source>
</evidence>
<sequence length="436" mass="50459">MNEDLLGFIWQFQYFDAVNLKTEEGETIQIIRTGHKNTNAGPDFSNSRIRIDGVEWIGSVEIHTKSSDWLLHQHSGDGAYESVIMHVVWENDIPIFRPDKTLLPVLSLKGLVRLSILERYASLMNVQEFYASPGIPCQEQFPIINELQKFSMLDRVLLERLDKKASKVLELYHANQQDWEETTYQWLGQHFGFKLNDPAFLRLTQIIPLKILQKHRSQFIQLEALLFGTAGLIPNKADDENPEDLYIETLRREYQFLSNKYGTSYLQMNTHEFKFLRLRPAGFPTIRISQFADLITKNGNLFSSIISAKNVQSLHRLFNLKQSDYWMHHFQFGKLSKSQVPVMGKDAVNLLIINAVVPLLVAYSKQRQQPDYLDKALNWLSEIPAENNRITREWETLGMKVKTAADSQSLIEWYNHYCTNKKCLECTVGAALVRST</sequence>
<gene>
    <name evidence="1" type="ORF">FDK13_26275</name>
</gene>
<dbReference type="EMBL" id="SZVO01000015">
    <property type="protein sequence ID" value="TKT88465.1"/>
    <property type="molecule type" value="Genomic_DNA"/>
</dbReference>
<dbReference type="OrthoDB" id="1005072at2"/>
<protein>
    <submittedName>
        <fullName evidence="1">DUF2851 family protein</fullName>
    </submittedName>
</protein>